<feature type="compositionally biased region" description="Basic residues" evidence="8">
    <location>
        <begin position="291"/>
        <end position="301"/>
    </location>
</feature>
<evidence type="ECO:0000256" key="1">
    <source>
        <dbReference type="ARBA" id="ARBA00001478"/>
    </source>
</evidence>
<reference evidence="10" key="1">
    <citation type="submission" date="2023-08" db="EMBL/GenBank/DDBJ databases">
        <authorList>
            <person name="Chen Y."/>
            <person name="Shah S."/>
            <person name="Dougan E. K."/>
            <person name="Thang M."/>
            <person name="Chan C."/>
        </authorList>
    </citation>
    <scope>NUCLEOTIDE SEQUENCE</scope>
</reference>
<feature type="compositionally biased region" description="Basic and acidic residues" evidence="8">
    <location>
        <begin position="642"/>
        <end position="664"/>
    </location>
</feature>
<dbReference type="InterPro" id="IPR011835">
    <property type="entry name" value="GS/SS"/>
</dbReference>
<evidence type="ECO:0000313" key="11">
    <source>
        <dbReference type="Proteomes" id="UP001178507"/>
    </source>
</evidence>
<dbReference type="PANTHER" id="PTHR45825">
    <property type="entry name" value="GRANULE-BOUND STARCH SYNTHASE 1, CHLOROPLASTIC/AMYLOPLASTIC"/>
    <property type="match status" value="1"/>
</dbReference>
<dbReference type="InterPro" id="IPR013534">
    <property type="entry name" value="Starch_synth_cat_dom"/>
</dbReference>
<dbReference type="InterPro" id="IPR013783">
    <property type="entry name" value="Ig-like_fold"/>
</dbReference>
<comment type="subcellular location">
    <subcellularLocation>
        <location evidence="2">Plastid</location>
        <location evidence="2">Amyloplast</location>
    </subcellularLocation>
</comment>
<keyword evidence="5" id="KW-0328">Glycosyltransferase</keyword>
<dbReference type="CDD" id="cd03791">
    <property type="entry name" value="GT5_Glycogen_synthase_DULL1-like"/>
    <property type="match status" value="1"/>
</dbReference>
<feature type="compositionally biased region" description="Low complexity" evidence="8">
    <location>
        <begin position="614"/>
        <end position="626"/>
    </location>
</feature>
<evidence type="ECO:0000256" key="4">
    <source>
        <dbReference type="ARBA" id="ARBA00012588"/>
    </source>
</evidence>
<feature type="compositionally biased region" description="Basic and acidic residues" evidence="8">
    <location>
        <begin position="403"/>
        <end position="426"/>
    </location>
</feature>
<comment type="caution">
    <text evidence="10">The sequence shown here is derived from an EMBL/GenBank/DDBJ whole genome shotgun (WGS) entry which is preliminary data.</text>
</comment>
<feature type="compositionally biased region" description="Basic and acidic residues" evidence="8">
    <location>
        <begin position="829"/>
        <end position="858"/>
    </location>
</feature>
<keyword evidence="6" id="KW-0808">Transferase</keyword>
<dbReference type="HAMAP" id="MF_00484">
    <property type="entry name" value="Glycogen_synth"/>
    <property type="match status" value="1"/>
</dbReference>
<dbReference type="Pfam" id="PF00534">
    <property type="entry name" value="Glycos_transf_1"/>
    <property type="match status" value="1"/>
</dbReference>
<evidence type="ECO:0000256" key="8">
    <source>
        <dbReference type="SAM" id="MobiDB-lite"/>
    </source>
</evidence>
<proteinExistence type="inferred from homology"/>
<evidence type="ECO:0000256" key="6">
    <source>
        <dbReference type="ARBA" id="ARBA00022679"/>
    </source>
</evidence>
<dbReference type="Pfam" id="PF08323">
    <property type="entry name" value="Glyco_transf_5"/>
    <property type="match status" value="1"/>
</dbReference>
<evidence type="ECO:0000256" key="7">
    <source>
        <dbReference type="ARBA" id="ARBA00023234"/>
    </source>
</evidence>
<dbReference type="EMBL" id="CAUJNA010003549">
    <property type="protein sequence ID" value="CAJ1404557.1"/>
    <property type="molecule type" value="Genomic_DNA"/>
</dbReference>
<dbReference type="InterPro" id="IPR002044">
    <property type="entry name" value="CBM20"/>
</dbReference>
<feature type="compositionally biased region" description="Low complexity" evidence="8">
    <location>
        <begin position="327"/>
        <end position="351"/>
    </location>
</feature>
<dbReference type="GO" id="GO:0009011">
    <property type="term" value="F:alpha-1,4-glucan glucosyltransferase (ADP-glucose donor) activity"/>
    <property type="evidence" value="ECO:0007669"/>
    <property type="project" value="UniProtKB-EC"/>
</dbReference>
<feature type="compositionally biased region" description="Basic and acidic residues" evidence="8">
    <location>
        <begin position="136"/>
        <end position="149"/>
    </location>
</feature>
<dbReference type="Gene3D" id="3.40.50.2000">
    <property type="entry name" value="Glycogen Phosphorylase B"/>
    <property type="match status" value="2"/>
</dbReference>
<evidence type="ECO:0000259" key="9">
    <source>
        <dbReference type="PROSITE" id="PS51166"/>
    </source>
</evidence>
<name>A0AA36NEX8_9DINO</name>
<dbReference type="PANTHER" id="PTHR45825:SF11">
    <property type="entry name" value="ALPHA AMYLASE DOMAIN-CONTAINING PROTEIN"/>
    <property type="match status" value="1"/>
</dbReference>
<dbReference type="InterPro" id="IPR013784">
    <property type="entry name" value="Carb-bd-like_fold"/>
</dbReference>
<protein>
    <recommendedName>
        <fullName evidence="4">starch synthase</fullName>
        <ecNumber evidence="4">2.4.1.21</ecNumber>
    </recommendedName>
</protein>
<feature type="region of interest" description="Disordered" evidence="8">
    <location>
        <begin position="131"/>
        <end position="565"/>
    </location>
</feature>
<keyword evidence="7" id="KW-0035">Amyloplast</keyword>
<organism evidence="10 11">
    <name type="scientific">Effrenium voratum</name>
    <dbReference type="NCBI Taxonomy" id="2562239"/>
    <lineage>
        <taxon>Eukaryota</taxon>
        <taxon>Sar</taxon>
        <taxon>Alveolata</taxon>
        <taxon>Dinophyceae</taxon>
        <taxon>Suessiales</taxon>
        <taxon>Symbiodiniaceae</taxon>
        <taxon>Effrenium</taxon>
    </lineage>
</organism>
<dbReference type="GO" id="GO:0004373">
    <property type="term" value="F:alpha-1,4-glucan glucosyltransferase (UDP-glucose donor) activity"/>
    <property type="evidence" value="ECO:0007669"/>
    <property type="project" value="InterPro"/>
</dbReference>
<dbReference type="SUPFAM" id="SSF53756">
    <property type="entry name" value="UDP-Glycosyltransferase/glycogen phosphorylase"/>
    <property type="match status" value="1"/>
</dbReference>
<evidence type="ECO:0000256" key="5">
    <source>
        <dbReference type="ARBA" id="ARBA00022676"/>
    </source>
</evidence>
<dbReference type="EC" id="2.4.1.21" evidence="4"/>
<feature type="compositionally biased region" description="Basic and acidic residues" evidence="8">
    <location>
        <begin position="764"/>
        <end position="799"/>
    </location>
</feature>
<dbReference type="NCBIfam" id="TIGR02095">
    <property type="entry name" value="glgA"/>
    <property type="match status" value="1"/>
</dbReference>
<dbReference type="Gene3D" id="2.60.40.10">
    <property type="entry name" value="Immunoglobulins"/>
    <property type="match status" value="1"/>
</dbReference>
<evidence type="ECO:0000256" key="3">
    <source>
        <dbReference type="ARBA" id="ARBA00010281"/>
    </source>
</evidence>
<evidence type="ECO:0000256" key="2">
    <source>
        <dbReference type="ARBA" id="ARBA00004602"/>
    </source>
</evidence>
<keyword evidence="11" id="KW-1185">Reference proteome</keyword>
<keyword evidence="7" id="KW-0934">Plastid</keyword>
<feature type="compositionally biased region" description="Basic and acidic residues" evidence="8">
    <location>
        <begin position="697"/>
        <end position="741"/>
    </location>
</feature>
<gene>
    <name evidence="10" type="ORF">EVOR1521_LOCUS26979</name>
</gene>
<dbReference type="Pfam" id="PF00686">
    <property type="entry name" value="CBM_20"/>
    <property type="match status" value="1"/>
</dbReference>
<dbReference type="PROSITE" id="PS51166">
    <property type="entry name" value="CBM20"/>
    <property type="match status" value="1"/>
</dbReference>
<dbReference type="Proteomes" id="UP001178507">
    <property type="component" value="Unassembled WGS sequence"/>
</dbReference>
<feature type="domain" description="CBM20" evidence="9">
    <location>
        <begin position="1"/>
        <end position="107"/>
    </location>
</feature>
<dbReference type="InterPro" id="IPR001296">
    <property type="entry name" value="Glyco_trans_1"/>
</dbReference>
<feature type="compositionally biased region" description="Basic and acidic residues" evidence="8">
    <location>
        <begin position="352"/>
        <end position="367"/>
    </location>
</feature>
<comment type="similarity">
    <text evidence="3">Belongs to the glycosyltransferase 1 family. Bacterial/plant glycogen synthase subfamily.</text>
</comment>
<evidence type="ECO:0000313" key="10">
    <source>
        <dbReference type="EMBL" id="CAJ1404557.1"/>
    </source>
</evidence>
<dbReference type="GO" id="GO:2001070">
    <property type="term" value="F:starch binding"/>
    <property type="evidence" value="ECO:0007669"/>
    <property type="project" value="InterPro"/>
</dbReference>
<comment type="catalytic activity">
    <reaction evidence="1">
        <text>[(1-&gt;4)-alpha-D-glucosyl](n) + ADP-alpha-D-glucose = [(1-&gt;4)-alpha-D-glucosyl](n+1) + ADP + H(+)</text>
        <dbReference type="Rhea" id="RHEA:18189"/>
        <dbReference type="Rhea" id="RHEA-COMP:9584"/>
        <dbReference type="Rhea" id="RHEA-COMP:9587"/>
        <dbReference type="ChEBI" id="CHEBI:15378"/>
        <dbReference type="ChEBI" id="CHEBI:15444"/>
        <dbReference type="ChEBI" id="CHEBI:57498"/>
        <dbReference type="ChEBI" id="CHEBI:456216"/>
        <dbReference type="EC" id="2.4.1.21"/>
    </reaction>
</comment>
<feature type="region of interest" description="Disordered" evidence="8">
    <location>
        <begin position="614"/>
        <end position="888"/>
    </location>
</feature>
<sequence>MIAFFELECPHTAPEEAILLVGGDGVIGNWDLHGAVMMETSAQRFPWWVTSGPLVFDSEVEFQFAISDRSSQNVRWESLPFKRRLAKVPRHKDGRVLEVVFRASWDDAKSTVSVRPSKIARAHELQEAALESAEADVLRERSRSREREPVPLPGMPAPRRGPGVTEPEAMARSTRRSSPSIPQEVDGQLQSSRRIAGAHRRGVADGGNAADVETAHGSAAQRAEGRRSCPSFPQDEHLHGARPAGSHRRGVADGGGNAGADVETAGWSTGQRTEGRRSCPSFPQDDEHLHGSRRPAGAHRRGVADGSNSGAEIGETAGWSTGGAGAGASRPRGGASSAGVAAAAATVASAVERMERAAERARTEASRHGAGAAIKGRALPSGRRSVPTPPSAASARGALASQPDRRPIREDRHEDGRKIESVDRHSGARRPASGVGSPTQRSRDVGESVEVSLGRPVPGPGLGSSPSSLSTASRAPGPKGPAFARGSGSGPGLPRPPGLAAAPHREVLDASAARFNAGSRTPPAATGTASARREWLDREESEVSWGELSGSEGDALAPEELASSGSLRHAVATLAKQFEKGGSSNVIEAVSRHSPMARAPVAVAIRRAPFKAYPKAASPAAASARSGAGGARGAFGTSASDLGKRGGRDFERDGKSIESVDRHPSGAGSGELHARRVVESPEVGVRHGPGIGTPAEFSKRNAKEPAHDRREDGHRSIESVDRHSPGVARRSAERIAGRDVPGEQPSSEASVRGPGSIGTQPAEFPKRNTKESADDRREDGRSIIESVDRHPSGAREPRRPAKAVSSARGPIAAGPVAGTAGTFSPLARSRSDVPVRDRDAEVRHCADLPAELPKDRLADISQPERPLDRGSDTEPGSDVSWGETSGSEGEADIPVVLAASELLPWSNSGGLGRVVASLARQFALRGRKTMTVVPMYTRPPPEEGFKYIGSAWVRLDKSDQEVRCMHKYVSYGDGKGCDHVLLDHGCYQHRPHGLYCDSRTGQDYGDNLYRFAMLSLAALEVALRINFGGLPFGQRVMFLSHDWQAGLLPVYLAHQYRRAGVYREARTLHVIHNLGYQGKFPASRAAVHTLLGLEEPAGQDLHQDADLNICKAAVLCADRVVTVSPSYAREIQTPQGGCGLEEVLSQKQRMLRLAGIRNALDDDWDPSSDKHIVRRYNQESFLAGRKECKAALQKKLGLSVSPRAVLFGFVGRLTWQKGVDVLVRVAPWLLTAGLAPQAAPSTGPRAQIVIMGEGEQQYKHLVQDLEMRNRRAVCGLTGFDPVLEHQMMAGCDFILMPSRYEPCGLPQMAACTYGALPIATCTGGLKDSVRGVQQERPTGFLIQPPLSESSLRQALRDAMMLYFQSPGRFQQMQRNAMAQDFRWGPAIDEYEHQMRLALVSPPQR</sequence>
<dbReference type="SUPFAM" id="SSF49452">
    <property type="entry name" value="Starch-binding domain-like"/>
    <property type="match status" value="1"/>
</dbReference>
<accession>A0AA36NEX8</accession>